<name>A0ABQ6JHI7_9ACTN</name>
<gene>
    <name evidence="1" type="ORF">GCM10025868_14760</name>
</gene>
<comment type="caution">
    <text evidence="1">The sequence shown here is derived from an EMBL/GenBank/DDBJ whole genome shotgun (WGS) entry which is preliminary data.</text>
</comment>
<organism evidence="1 2">
    <name type="scientific">Angustibacter aerolatus</name>
    <dbReference type="NCBI Taxonomy" id="1162965"/>
    <lineage>
        <taxon>Bacteria</taxon>
        <taxon>Bacillati</taxon>
        <taxon>Actinomycetota</taxon>
        <taxon>Actinomycetes</taxon>
        <taxon>Kineosporiales</taxon>
        <taxon>Kineosporiaceae</taxon>
    </lineage>
</organism>
<evidence type="ECO:0000313" key="1">
    <source>
        <dbReference type="EMBL" id="GMA86226.1"/>
    </source>
</evidence>
<sequence length="57" mass="5812">MPSGSLDADPSAVTARSVAETEAEATGFWFTGGFATVTERVVLAVPPELSVTVSVTV</sequence>
<accession>A0ABQ6JHI7</accession>
<evidence type="ECO:0000313" key="2">
    <source>
        <dbReference type="Proteomes" id="UP001157017"/>
    </source>
</evidence>
<proteinExistence type="predicted"/>
<protein>
    <submittedName>
        <fullName evidence="1">Uncharacterized protein</fullName>
    </submittedName>
</protein>
<keyword evidence="2" id="KW-1185">Reference proteome</keyword>
<dbReference type="Proteomes" id="UP001157017">
    <property type="component" value="Unassembled WGS sequence"/>
</dbReference>
<reference evidence="2" key="1">
    <citation type="journal article" date="2019" name="Int. J. Syst. Evol. Microbiol.">
        <title>The Global Catalogue of Microorganisms (GCM) 10K type strain sequencing project: providing services to taxonomists for standard genome sequencing and annotation.</title>
        <authorList>
            <consortium name="The Broad Institute Genomics Platform"/>
            <consortium name="The Broad Institute Genome Sequencing Center for Infectious Disease"/>
            <person name="Wu L."/>
            <person name="Ma J."/>
        </authorList>
    </citation>
    <scope>NUCLEOTIDE SEQUENCE [LARGE SCALE GENOMIC DNA]</scope>
    <source>
        <strain evidence="2">NBRC 108730</strain>
    </source>
</reference>
<dbReference type="EMBL" id="BSUZ01000001">
    <property type="protein sequence ID" value="GMA86226.1"/>
    <property type="molecule type" value="Genomic_DNA"/>
</dbReference>